<dbReference type="AlphaFoldDB" id="A0A9P6DR60"/>
<feature type="non-terminal residue" evidence="1">
    <location>
        <position position="74"/>
    </location>
</feature>
<protein>
    <submittedName>
        <fullName evidence="1">Uncharacterized protein</fullName>
    </submittedName>
</protein>
<gene>
    <name evidence="1" type="ORF">BS47DRAFT_1351867</name>
</gene>
<comment type="caution">
    <text evidence="1">The sequence shown here is derived from an EMBL/GenBank/DDBJ whole genome shotgun (WGS) entry which is preliminary data.</text>
</comment>
<dbReference type="EMBL" id="MU129086">
    <property type="protein sequence ID" value="KAF9507265.1"/>
    <property type="molecule type" value="Genomic_DNA"/>
</dbReference>
<organism evidence="1 2">
    <name type="scientific">Hydnum rufescens UP504</name>
    <dbReference type="NCBI Taxonomy" id="1448309"/>
    <lineage>
        <taxon>Eukaryota</taxon>
        <taxon>Fungi</taxon>
        <taxon>Dikarya</taxon>
        <taxon>Basidiomycota</taxon>
        <taxon>Agaricomycotina</taxon>
        <taxon>Agaricomycetes</taxon>
        <taxon>Cantharellales</taxon>
        <taxon>Hydnaceae</taxon>
        <taxon>Hydnum</taxon>
    </lineage>
</organism>
<reference evidence="1" key="1">
    <citation type="journal article" date="2020" name="Nat. Commun.">
        <title>Large-scale genome sequencing of mycorrhizal fungi provides insights into the early evolution of symbiotic traits.</title>
        <authorList>
            <person name="Miyauchi S."/>
            <person name="Kiss E."/>
            <person name="Kuo A."/>
            <person name="Drula E."/>
            <person name="Kohler A."/>
            <person name="Sanchez-Garcia M."/>
            <person name="Morin E."/>
            <person name="Andreopoulos B."/>
            <person name="Barry K.W."/>
            <person name="Bonito G."/>
            <person name="Buee M."/>
            <person name="Carver A."/>
            <person name="Chen C."/>
            <person name="Cichocki N."/>
            <person name="Clum A."/>
            <person name="Culley D."/>
            <person name="Crous P.W."/>
            <person name="Fauchery L."/>
            <person name="Girlanda M."/>
            <person name="Hayes R.D."/>
            <person name="Keri Z."/>
            <person name="LaButti K."/>
            <person name="Lipzen A."/>
            <person name="Lombard V."/>
            <person name="Magnuson J."/>
            <person name="Maillard F."/>
            <person name="Murat C."/>
            <person name="Nolan M."/>
            <person name="Ohm R.A."/>
            <person name="Pangilinan J."/>
            <person name="Pereira M.F."/>
            <person name="Perotto S."/>
            <person name="Peter M."/>
            <person name="Pfister S."/>
            <person name="Riley R."/>
            <person name="Sitrit Y."/>
            <person name="Stielow J.B."/>
            <person name="Szollosi G."/>
            <person name="Zifcakova L."/>
            <person name="Stursova M."/>
            <person name="Spatafora J.W."/>
            <person name="Tedersoo L."/>
            <person name="Vaario L.M."/>
            <person name="Yamada A."/>
            <person name="Yan M."/>
            <person name="Wang P."/>
            <person name="Xu J."/>
            <person name="Bruns T."/>
            <person name="Baldrian P."/>
            <person name="Vilgalys R."/>
            <person name="Dunand C."/>
            <person name="Henrissat B."/>
            <person name="Grigoriev I.V."/>
            <person name="Hibbett D."/>
            <person name="Nagy L.G."/>
            <person name="Martin F.M."/>
        </authorList>
    </citation>
    <scope>NUCLEOTIDE SEQUENCE</scope>
    <source>
        <strain evidence="1">UP504</strain>
    </source>
</reference>
<proteinExistence type="predicted"/>
<name>A0A9P6DR60_9AGAM</name>
<accession>A0A9P6DR60</accession>
<sequence>MENLGSHAFISTASTTLGRFSSTWISCFKTPWNPSPQTSNSRRTSNGALLMVIQTLGQDPPCRTRHHHHYHHQV</sequence>
<dbReference type="Proteomes" id="UP000886523">
    <property type="component" value="Unassembled WGS sequence"/>
</dbReference>
<keyword evidence="2" id="KW-1185">Reference proteome</keyword>
<evidence type="ECO:0000313" key="1">
    <source>
        <dbReference type="EMBL" id="KAF9507265.1"/>
    </source>
</evidence>
<evidence type="ECO:0000313" key="2">
    <source>
        <dbReference type="Proteomes" id="UP000886523"/>
    </source>
</evidence>